<keyword evidence="7" id="KW-0472">Membrane</keyword>
<dbReference type="GO" id="GO:0005637">
    <property type="term" value="C:nuclear inner membrane"/>
    <property type="evidence" value="ECO:0007669"/>
    <property type="project" value="TreeGrafter"/>
</dbReference>
<dbReference type="GO" id="GO:0000030">
    <property type="term" value="F:mannosyltransferase activity"/>
    <property type="evidence" value="ECO:0007669"/>
    <property type="project" value="TreeGrafter"/>
</dbReference>
<name>A0A2W1BC69_HELAM</name>
<dbReference type="EMBL" id="KZ150174">
    <property type="protein sequence ID" value="PZC72578.1"/>
    <property type="molecule type" value="Genomic_DNA"/>
</dbReference>
<evidence type="ECO:0000256" key="3">
    <source>
        <dbReference type="ARBA" id="ARBA00022676"/>
    </source>
</evidence>
<keyword evidence="6" id="KW-1133">Transmembrane helix</keyword>
<gene>
    <name evidence="8" type="primary">HaOG210909</name>
    <name evidence="8" type="ORF">B5X24_HaOG210909</name>
</gene>
<accession>A0A2W1BC69</accession>
<dbReference type="AlphaFoldDB" id="A0A2W1BC69"/>
<dbReference type="InterPro" id="IPR018732">
    <property type="entry name" value="Dpy-19/Dpy-19-like"/>
</dbReference>
<evidence type="ECO:0000256" key="1">
    <source>
        <dbReference type="ARBA" id="ARBA00004141"/>
    </source>
</evidence>
<evidence type="ECO:0000256" key="5">
    <source>
        <dbReference type="ARBA" id="ARBA00022692"/>
    </source>
</evidence>
<dbReference type="PANTHER" id="PTHR31488:SF1">
    <property type="entry name" value="C-MANNOSYLTRANSFERASE DPY19L1"/>
    <property type="match status" value="1"/>
</dbReference>
<evidence type="ECO:0000256" key="6">
    <source>
        <dbReference type="ARBA" id="ARBA00022989"/>
    </source>
</evidence>
<comment type="subcellular location">
    <subcellularLocation>
        <location evidence="1">Membrane</location>
        <topology evidence="1">Multi-pass membrane protein</topology>
    </subcellularLocation>
</comment>
<protein>
    <submittedName>
        <fullName evidence="8">Uncharacterized protein</fullName>
    </submittedName>
</protein>
<keyword evidence="3" id="KW-0328">Glycosyltransferase</keyword>
<dbReference type="PANTHER" id="PTHR31488">
    <property type="entry name" value="DPY-19-LIKE 1, LIKE (H. SAPIENS)"/>
    <property type="match status" value="1"/>
</dbReference>
<proteinExistence type="inferred from homology"/>
<evidence type="ECO:0000256" key="4">
    <source>
        <dbReference type="ARBA" id="ARBA00022679"/>
    </source>
</evidence>
<evidence type="ECO:0000313" key="8">
    <source>
        <dbReference type="EMBL" id="PZC72578.1"/>
    </source>
</evidence>
<comment type="similarity">
    <text evidence="2">Belongs to the dpy-19 family.</text>
</comment>
<dbReference type="Pfam" id="PF10034">
    <property type="entry name" value="Dpy19"/>
    <property type="match status" value="1"/>
</dbReference>
<dbReference type="Proteomes" id="UP000249218">
    <property type="component" value="Unassembled WGS sequence"/>
</dbReference>
<keyword evidence="9" id="KW-1185">Reference proteome</keyword>
<keyword evidence="4" id="KW-0808">Transferase</keyword>
<reference evidence="8 9" key="1">
    <citation type="journal article" date="2017" name="BMC Biol.">
        <title>Genomic innovations, transcriptional plasticity and gene loss underlying the evolution and divergence of two highly polyphagous and invasive Helicoverpa pest species.</title>
        <authorList>
            <person name="Pearce S.L."/>
            <person name="Clarke D.F."/>
            <person name="East P.D."/>
            <person name="Elfekih S."/>
            <person name="Gordon K.H."/>
            <person name="Jermiin L.S."/>
            <person name="McGaughran A."/>
            <person name="Oakeshott J.G."/>
            <person name="Papanikolaou A."/>
            <person name="Perera O.P."/>
            <person name="Rane R.V."/>
            <person name="Richards S."/>
            <person name="Tay W.T."/>
            <person name="Walsh T.K."/>
            <person name="Anderson A."/>
            <person name="Anderson C.J."/>
            <person name="Asgari S."/>
            <person name="Board P.G."/>
            <person name="Bretschneider A."/>
            <person name="Campbell P.M."/>
            <person name="Chertemps T."/>
            <person name="Christeller J.T."/>
            <person name="Coppin C.W."/>
            <person name="Downes S.J."/>
            <person name="Duan G."/>
            <person name="Farnsworth C.A."/>
            <person name="Good R.T."/>
            <person name="Han L.B."/>
            <person name="Han Y.C."/>
            <person name="Hatje K."/>
            <person name="Horne I."/>
            <person name="Huang Y.P."/>
            <person name="Hughes D.S."/>
            <person name="Jacquin-Joly E."/>
            <person name="James W."/>
            <person name="Jhangiani S."/>
            <person name="Kollmar M."/>
            <person name="Kuwar S.S."/>
            <person name="Li S."/>
            <person name="Liu N.Y."/>
            <person name="Maibeche M.T."/>
            <person name="Miller J.R."/>
            <person name="Montagne N."/>
            <person name="Perry T."/>
            <person name="Qu J."/>
            <person name="Song S.V."/>
            <person name="Sutton G.G."/>
            <person name="Vogel H."/>
            <person name="Walenz B.P."/>
            <person name="Xu W."/>
            <person name="Zhang H.J."/>
            <person name="Zou Z."/>
            <person name="Batterham P."/>
            <person name="Edwards O.R."/>
            <person name="Feyereisen R."/>
            <person name="Gibbs R.A."/>
            <person name="Heckel D.G."/>
            <person name="McGrath A."/>
            <person name="Robin C."/>
            <person name="Scherer S.E."/>
            <person name="Worley K.C."/>
            <person name="Wu Y.D."/>
        </authorList>
    </citation>
    <scope>NUCLEOTIDE SEQUENCE [LARGE SCALE GENOMIC DNA]</scope>
    <source>
        <strain evidence="8">Harm_GR_Male_#8</strain>
        <tissue evidence="8">Whole organism</tissue>
    </source>
</reference>
<organism evidence="8 9">
    <name type="scientific">Helicoverpa armigera</name>
    <name type="common">Cotton bollworm</name>
    <name type="synonym">Heliothis armigera</name>
    <dbReference type="NCBI Taxonomy" id="29058"/>
    <lineage>
        <taxon>Eukaryota</taxon>
        <taxon>Metazoa</taxon>
        <taxon>Ecdysozoa</taxon>
        <taxon>Arthropoda</taxon>
        <taxon>Hexapoda</taxon>
        <taxon>Insecta</taxon>
        <taxon>Pterygota</taxon>
        <taxon>Neoptera</taxon>
        <taxon>Endopterygota</taxon>
        <taxon>Lepidoptera</taxon>
        <taxon>Glossata</taxon>
        <taxon>Ditrysia</taxon>
        <taxon>Noctuoidea</taxon>
        <taxon>Noctuidae</taxon>
        <taxon>Heliothinae</taxon>
        <taxon>Helicoverpa</taxon>
    </lineage>
</organism>
<dbReference type="OrthoDB" id="6019623at2759"/>
<evidence type="ECO:0000256" key="2">
    <source>
        <dbReference type="ARBA" id="ARBA00008744"/>
    </source>
</evidence>
<sequence length="114" mass="13595">MILNLIFVFCYRQRAYAVHKVYGRFTSHELYQELTKLQATYLVIENRYCYGRSTTGCSFRDIWDVEAPWLVGRAALCHTLLSEPVEHFYPVFRNEQYAVFNVHDYSVRSKNIKQ</sequence>
<evidence type="ECO:0000313" key="9">
    <source>
        <dbReference type="Proteomes" id="UP000249218"/>
    </source>
</evidence>
<keyword evidence="5" id="KW-0812">Transmembrane</keyword>
<evidence type="ECO:0000256" key="7">
    <source>
        <dbReference type="ARBA" id="ARBA00023136"/>
    </source>
</evidence>